<feature type="transmembrane region" description="Helical" evidence="2">
    <location>
        <begin position="205"/>
        <end position="223"/>
    </location>
</feature>
<name>I3EDP6_NEMP3</name>
<feature type="transmembrane region" description="Helical" evidence="2">
    <location>
        <begin position="524"/>
        <end position="551"/>
    </location>
</feature>
<feature type="transmembrane region" description="Helical" evidence="2">
    <location>
        <begin position="77"/>
        <end position="96"/>
    </location>
</feature>
<feature type="region of interest" description="Disordered" evidence="1">
    <location>
        <begin position="1"/>
        <end position="67"/>
    </location>
</feature>
<dbReference type="InParanoid" id="I3EDP6"/>
<sequence length="610" mass="68996">MLREKTNSKPQNNHKQNKRDCYTKTEQLPDEIVQNSTQCSKSTVGTSTTENSNSFENNPNEPSLSDITRNNPKIYKAMYTMFYTILFLVGAINLLLSAPVSLVEVFNDKLQIGKYLLNIPECNGLPEIEMINCIKNEKITEFPEMAIDKFLSSRLFHESHTPERFEQNLKILNTLGMILISTGKILGNIFYLCLNNYFPTITNNLTVIFMQIFTFTTIPMLFIHCSMINEYLPDLYTQSIISLITKVFLGINISLGGILLDLGLIRMTRMNLGLIRVDKEYLMNAYSAVRIVSGCLGFLFPVVFSYIYYNLNPELGIFIISVLVFMPLITVYCLKKALNKIEYNTPHSINNETITDTNIQEESTELIMQNIPANSGPLDESIEMEELGNVHGNTIQSVRNNNSNENTLKPETTRNILQKILYGLQKLLEYFPIITLLFPISFFMTGINIFIFYKESIIASTLGIFPLIVLSAPLVGGLLALFAPLRIKQSMKIFIGFTIIGICQLLFFIIKTNDLLSEDILSKYLIISVSLMLIVIVYLLTPLLGILPVLINPSGNFIAIYGLYQQIMDIIIFFILSKIFQSIGKDFILVCGIFSILSGIGLKIIIPNEL</sequence>
<feature type="compositionally biased region" description="Polar residues" evidence="1">
    <location>
        <begin position="33"/>
        <end position="45"/>
    </location>
</feature>
<evidence type="ECO:0000313" key="4">
    <source>
        <dbReference type="Proteomes" id="UP000002872"/>
    </source>
</evidence>
<dbReference type="Proteomes" id="UP000002872">
    <property type="component" value="Unassembled WGS sequence"/>
</dbReference>
<feature type="transmembrane region" description="Helical" evidence="2">
    <location>
        <begin position="285"/>
        <end position="309"/>
    </location>
</feature>
<proteinExistence type="predicted"/>
<evidence type="ECO:0000256" key="2">
    <source>
        <dbReference type="SAM" id="Phobius"/>
    </source>
</evidence>
<feature type="transmembrane region" description="Helical" evidence="2">
    <location>
        <begin position="243"/>
        <end position="264"/>
    </location>
</feature>
<dbReference type="AlphaFoldDB" id="I3EDP6"/>
<keyword evidence="2" id="KW-0812">Transmembrane</keyword>
<evidence type="ECO:0000313" key="3">
    <source>
        <dbReference type="EMBL" id="EIJ87343.1"/>
    </source>
</evidence>
<dbReference type="EMBL" id="GL870883">
    <property type="protein sequence ID" value="EIJ87343.1"/>
    <property type="molecule type" value="Genomic_DNA"/>
</dbReference>
<feature type="transmembrane region" description="Helical" evidence="2">
    <location>
        <begin position="457"/>
        <end position="481"/>
    </location>
</feature>
<feature type="transmembrane region" description="Helical" evidence="2">
    <location>
        <begin position="587"/>
        <end position="606"/>
    </location>
</feature>
<feature type="transmembrane region" description="Helical" evidence="2">
    <location>
        <begin position="558"/>
        <end position="581"/>
    </location>
</feature>
<protein>
    <submittedName>
        <fullName evidence="3">Uncharacterized protein</fullName>
    </submittedName>
</protein>
<gene>
    <name evidence="3" type="ORF">NEQG_02466</name>
</gene>
<feature type="transmembrane region" description="Helical" evidence="2">
    <location>
        <begin position="493"/>
        <end position="512"/>
    </location>
</feature>
<dbReference type="VEuPathDB" id="MicrosporidiaDB:NEQG_02466"/>
<evidence type="ECO:0000256" key="1">
    <source>
        <dbReference type="SAM" id="MobiDB-lite"/>
    </source>
</evidence>
<keyword evidence="2" id="KW-0472">Membrane</keyword>
<accession>I3EDP6</accession>
<feature type="compositionally biased region" description="Low complexity" evidence="1">
    <location>
        <begin position="46"/>
        <end position="65"/>
    </location>
</feature>
<feature type="transmembrane region" description="Helical" evidence="2">
    <location>
        <begin position="171"/>
        <end position="193"/>
    </location>
</feature>
<keyword evidence="4" id="KW-1185">Reference proteome</keyword>
<dbReference type="HOGENOM" id="CLU_476571_0_0_1"/>
<dbReference type="OrthoDB" id="2192018at2759"/>
<keyword evidence="2" id="KW-1133">Transmembrane helix</keyword>
<reference evidence="3" key="1">
    <citation type="submission" date="2011-01" db="EMBL/GenBank/DDBJ databases">
        <title>The Genome Sequence of Nematocida parisii strain ERTm3.</title>
        <authorList>
            <consortium name="The Broad Institute Genome Sequencing Platform"/>
            <consortium name="The Broad Institute Genome Sequencing Center for Infectious Disease"/>
            <person name="Cuomo C."/>
            <person name="Troemel E."/>
            <person name="Young S.K."/>
            <person name="Zeng Q."/>
            <person name="Gargeya S."/>
            <person name="Fitzgerald M."/>
            <person name="Haas B."/>
            <person name="Abouelleil A."/>
            <person name="Alvarado L."/>
            <person name="Arachchi H.M."/>
            <person name="Berlin A."/>
            <person name="Chapman S.B."/>
            <person name="Gearin G."/>
            <person name="Goldberg J."/>
            <person name="Griggs A."/>
            <person name="Gujja S."/>
            <person name="Hansen M."/>
            <person name="Heiman D."/>
            <person name="Howarth C."/>
            <person name="Larimer J."/>
            <person name="Lui A."/>
            <person name="MacDonald P.J.P."/>
            <person name="McCowen C."/>
            <person name="Montmayeur A."/>
            <person name="Murphy C."/>
            <person name="Neiman D."/>
            <person name="Pearson M."/>
            <person name="Priest M."/>
            <person name="Roberts A."/>
            <person name="Saif S."/>
            <person name="Shea T."/>
            <person name="Sisk P."/>
            <person name="Stolte C."/>
            <person name="Sykes S."/>
            <person name="Wortman J."/>
            <person name="Nusbaum C."/>
            <person name="Birren B."/>
        </authorList>
    </citation>
    <scope>NUCLEOTIDE SEQUENCE</scope>
    <source>
        <strain evidence="3">ERTm3</strain>
    </source>
</reference>
<organism evidence="3 4">
    <name type="scientific">Nematocida parisii (strain ERTm3)</name>
    <name type="common">Nematode killer fungus</name>
    <dbReference type="NCBI Taxonomy" id="935791"/>
    <lineage>
        <taxon>Eukaryota</taxon>
        <taxon>Fungi</taxon>
        <taxon>Fungi incertae sedis</taxon>
        <taxon>Microsporidia</taxon>
        <taxon>Nematocida</taxon>
    </lineage>
</organism>
<feature type="transmembrane region" description="Helical" evidence="2">
    <location>
        <begin position="315"/>
        <end position="334"/>
    </location>
</feature>
<feature type="transmembrane region" description="Helical" evidence="2">
    <location>
        <begin position="427"/>
        <end position="451"/>
    </location>
</feature>